<sequence length="65" mass="7335">MQSTSYRSWKNLSALCWVGGALIRVNTSTVVLPTMIAGGLHIENVNIGFWLIKLYKIWNKESNIP</sequence>
<dbReference type="AlphaFoldDB" id="A0A2T7F4P7"/>
<name>A0A2T7F4P7_9POAL</name>
<gene>
    <name evidence="1" type="ORF">GQ55_1G115900</name>
</gene>
<reference evidence="1 2" key="1">
    <citation type="submission" date="2018-04" db="EMBL/GenBank/DDBJ databases">
        <title>WGS assembly of Panicum hallii var. hallii HAL2.</title>
        <authorList>
            <person name="Lovell J."/>
            <person name="Jenkins J."/>
            <person name="Lowry D."/>
            <person name="Mamidi S."/>
            <person name="Sreedasyam A."/>
            <person name="Weng X."/>
            <person name="Barry K."/>
            <person name="Bonette J."/>
            <person name="Campitelli B."/>
            <person name="Daum C."/>
            <person name="Gordon S."/>
            <person name="Gould B."/>
            <person name="Lipzen A."/>
            <person name="MacQueen A."/>
            <person name="Palacio-Mejia J."/>
            <person name="Plott C."/>
            <person name="Shakirov E."/>
            <person name="Shu S."/>
            <person name="Yoshinaga Y."/>
            <person name="Zane M."/>
            <person name="Rokhsar D."/>
            <person name="Grimwood J."/>
            <person name="Schmutz J."/>
            <person name="Juenger T."/>
        </authorList>
    </citation>
    <scope>NUCLEOTIDE SEQUENCE [LARGE SCALE GENOMIC DNA]</scope>
    <source>
        <strain evidence="2">cv. HAL2</strain>
    </source>
</reference>
<evidence type="ECO:0000313" key="2">
    <source>
        <dbReference type="Proteomes" id="UP000244336"/>
    </source>
</evidence>
<accession>A0A2T7F4P7</accession>
<organism evidence="1 2">
    <name type="scientific">Panicum hallii var. hallii</name>
    <dbReference type="NCBI Taxonomy" id="1504633"/>
    <lineage>
        <taxon>Eukaryota</taxon>
        <taxon>Viridiplantae</taxon>
        <taxon>Streptophyta</taxon>
        <taxon>Embryophyta</taxon>
        <taxon>Tracheophyta</taxon>
        <taxon>Spermatophyta</taxon>
        <taxon>Magnoliopsida</taxon>
        <taxon>Liliopsida</taxon>
        <taxon>Poales</taxon>
        <taxon>Poaceae</taxon>
        <taxon>PACMAD clade</taxon>
        <taxon>Panicoideae</taxon>
        <taxon>Panicodae</taxon>
        <taxon>Paniceae</taxon>
        <taxon>Panicinae</taxon>
        <taxon>Panicum</taxon>
        <taxon>Panicum sect. Panicum</taxon>
    </lineage>
</organism>
<dbReference type="EMBL" id="CM009749">
    <property type="protein sequence ID" value="PUZ75041.1"/>
    <property type="molecule type" value="Genomic_DNA"/>
</dbReference>
<proteinExistence type="predicted"/>
<dbReference type="Gramene" id="PUZ75041">
    <property type="protein sequence ID" value="PUZ75041"/>
    <property type="gene ID" value="GQ55_1G115900"/>
</dbReference>
<dbReference type="Proteomes" id="UP000244336">
    <property type="component" value="Chromosome 1"/>
</dbReference>
<keyword evidence="2" id="KW-1185">Reference proteome</keyword>
<evidence type="ECO:0000313" key="1">
    <source>
        <dbReference type="EMBL" id="PUZ75041.1"/>
    </source>
</evidence>
<protein>
    <submittedName>
        <fullName evidence="1">Uncharacterized protein</fullName>
    </submittedName>
</protein>